<sequence>MEGAYSAEAVIDNGSFGTRTIRFETGRLARQAAGSAVAYLDGETMILSATTASKRPKENLDFFPLTVDVEERMYAAGRIPGSFFRREGRPSEDAILTCRLIDRPLRPSFKSGLRNEIQVVETIMSLHPDHLYDVVAINAASMSTQLAGLPFSGPIGGVRVALIDGQWVAFPTHSELENATFDMVVAGRVLDDGDVAIMMVEAESTVHTLKLVADGAVGPNEQSVAEGLEAAKPFIKVLCKAQQALADQAAKETGEFPIFLDYEDDAYAAVDGAVREQLAQALTIADKQDREAELDRTKALAVEKLAEGFEGREKEIGAAFRSLTKQLMRERVLRDQVRIDGRGPKDIRQLGAEVGVLPRVHGSALFERGETQILGVTTLNMLRMEQMVDTLNPERTKRYMHNYNFPPYSTGETGRVGSPKRREIGHGALAERALLPVLPSREEFPYAIRQVSEAVGSNGSTSMGSVCASTMSLMSAGVPLKEMVAGIAMGLISQGDEFVTLTDILGAEDAFGDMDFKVAGTRELITALQLDTKLDGIPASQLAQALQQARGARLAILDVMAEAIERPAEMSPNAPRILTVKVPVDKIGEVIGPKGKMINSIQDDTGADITIEDDGTIYIGAVDGPSAEAARDTINSIANPTMPEVGDRYLGTVVKTTAFGAFVSLLPGKDGLLHISQIRKLHGGKRIENLDDVISIGEKIQVEIREIDDRGKLSLVPVEVVEAEAAAAEPAGGEAPAEAPEAEGDNGGGGGERRRRRTRGARGENT</sequence>
<dbReference type="InterPro" id="IPR036456">
    <property type="entry name" value="PNPase_PH_RNA-bd_sf"/>
</dbReference>
<reference evidence="12" key="1">
    <citation type="journal article" date="2019" name="Int. J. Syst. Evol. Microbiol.">
        <title>The Global Catalogue of Microorganisms (GCM) 10K type strain sequencing project: providing services to taxonomists for standard genome sequencing and annotation.</title>
        <authorList>
            <consortium name="The Broad Institute Genomics Platform"/>
            <consortium name="The Broad Institute Genome Sequencing Center for Infectious Disease"/>
            <person name="Wu L."/>
            <person name="Ma J."/>
        </authorList>
    </citation>
    <scope>NUCLEOTIDE SEQUENCE [LARGE SCALE GENOMIC DNA]</scope>
    <source>
        <strain evidence="12">TBRC 1826</strain>
    </source>
</reference>
<dbReference type="NCBIfam" id="TIGR03591">
    <property type="entry name" value="polynuc_phos"/>
    <property type="match status" value="1"/>
</dbReference>
<dbReference type="Pfam" id="PF01138">
    <property type="entry name" value="RNase_PH"/>
    <property type="match status" value="2"/>
</dbReference>
<evidence type="ECO:0000256" key="8">
    <source>
        <dbReference type="HAMAP-Rule" id="MF_01595"/>
    </source>
</evidence>
<dbReference type="HAMAP" id="MF_01595">
    <property type="entry name" value="PNPase"/>
    <property type="match status" value="1"/>
</dbReference>
<proteinExistence type="inferred from homology"/>
<evidence type="ECO:0000256" key="4">
    <source>
        <dbReference type="ARBA" id="ARBA00022695"/>
    </source>
</evidence>
<keyword evidence="6 8" id="KW-0460">Magnesium</keyword>
<dbReference type="SUPFAM" id="SSF46915">
    <property type="entry name" value="Polynucleotide phosphorylase/guanosine pentaphosphate synthase (PNPase/GPSI), domain 3"/>
    <property type="match status" value="1"/>
</dbReference>
<dbReference type="GO" id="GO:0004654">
    <property type="term" value="F:polyribonucleotide nucleotidyltransferase activity"/>
    <property type="evidence" value="ECO:0007669"/>
    <property type="project" value="UniProtKB-EC"/>
</dbReference>
<dbReference type="InterPro" id="IPR001247">
    <property type="entry name" value="ExoRNase_PH_dom1"/>
</dbReference>
<dbReference type="InterPro" id="IPR020568">
    <property type="entry name" value="Ribosomal_Su5_D2-typ_SF"/>
</dbReference>
<dbReference type="PROSITE" id="PS50084">
    <property type="entry name" value="KH_TYPE_1"/>
    <property type="match status" value="1"/>
</dbReference>
<feature type="binding site" evidence="8">
    <location>
        <position position="509"/>
    </location>
    <ligand>
        <name>Mg(2+)</name>
        <dbReference type="ChEBI" id="CHEBI:18420"/>
    </ligand>
</feature>
<dbReference type="InterPro" id="IPR015848">
    <property type="entry name" value="PNPase_PH_RNA-bd_bac/org-type"/>
</dbReference>
<feature type="region of interest" description="Disordered" evidence="9">
    <location>
        <begin position="726"/>
        <end position="766"/>
    </location>
</feature>
<feature type="compositionally biased region" description="Low complexity" evidence="9">
    <location>
        <begin position="726"/>
        <end position="739"/>
    </location>
</feature>
<dbReference type="SUPFAM" id="SSF54791">
    <property type="entry name" value="Eukaryotic type KH-domain (KH-domain type I)"/>
    <property type="match status" value="1"/>
</dbReference>
<dbReference type="CDD" id="cd02393">
    <property type="entry name" value="KH-I_PNPase"/>
    <property type="match status" value="1"/>
</dbReference>
<dbReference type="InterPro" id="IPR027408">
    <property type="entry name" value="PNPase/RNase_PH_dom_sf"/>
</dbReference>
<dbReference type="Pfam" id="PF00575">
    <property type="entry name" value="S1"/>
    <property type="match status" value="1"/>
</dbReference>
<dbReference type="SUPFAM" id="SSF50249">
    <property type="entry name" value="Nucleic acid-binding proteins"/>
    <property type="match status" value="1"/>
</dbReference>
<dbReference type="PIRSF" id="PIRSF005499">
    <property type="entry name" value="PNPase"/>
    <property type="match status" value="1"/>
</dbReference>
<dbReference type="SUPFAM" id="SSF54211">
    <property type="entry name" value="Ribosomal protein S5 domain 2-like"/>
    <property type="match status" value="2"/>
</dbReference>
<name>A0ABV8FTF6_9ACTN</name>
<keyword evidence="7 8" id="KW-0694">RNA-binding</keyword>
<dbReference type="SUPFAM" id="SSF55666">
    <property type="entry name" value="Ribonuclease PH domain 2-like"/>
    <property type="match status" value="2"/>
</dbReference>
<dbReference type="InterPro" id="IPR012340">
    <property type="entry name" value="NA-bd_OB-fold"/>
</dbReference>
<evidence type="ECO:0000313" key="12">
    <source>
        <dbReference type="Proteomes" id="UP001595847"/>
    </source>
</evidence>
<dbReference type="PANTHER" id="PTHR11252:SF0">
    <property type="entry name" value="POLYRIBONUCLEOTIDE NUCLEOTIDYLTRANSFERASE 1, MITOCHONDRIAL"/>
    <property type="match status" value="1"/>
</dbReference>
<dbReference type="InterPro" id="IPR003029">
    <property type="entry name" value="S1_domain"/>
</dbReference>
<dbReference type="InterPro" id="IPR036612">
    <property type="entry name" value="KH_dom_type_1_sf"/>
</dbReference>
<accession>A0ABV8FTF6</accession>
<comment type="subcellular location">
    <subcellularLocation>
        <location evidence="8">Cytoplasm</location>
    </subcellularLocation>
</comment>
<comment type="cofactor">
    <cofactor evidence="8">
        <name>Mg(2+)</name>
        <dbReference type="ChEBI" id="CHEBI:18420"/>
    </cofactor>
</comment>
<dbReference type="Gene3D" id="2.40.50.140">
    <property type="entry name" value="Nucleic acid-binding proteins"/>
    <property type="match status" value="1"/>
</dbReference>
<dbReference type="RefSeq" id="WP_378537842.1">
    <property type="nucleotide sequence ID" value="NZ_JBHSBH010000015.1"/>
</dbReference>
<organism evidence="11 12">
    <name type="scientific">Nocardiopsis sediminis</name>
    <dbReference type="NCBI Taxonomy" id="1778267"/>
    <lineage>
        <taxon>Bacteria</taxon>
        <taxon>Bacillati</taxon>
        <taxon>Actinomycetota</taxon>
        <taxon>Actinomycetes</taxon>
        <taxon>Streptosporangiales</taxon>
        <taxon>Nocardiopsidaceae</taxon>
        <taxon>Nocardiopsis</taxon>
    </lineage>
</organism>
<comment type="catalytic activity">
    <reaction evidence="8">
        <text>RNA(n+1) + phosphate = RNA(n) + a ribonucleoside 5'-diphosphate</text>
        <dbReference type="Rhea" id="RHEA:22096"/>
        <dbReference type="Rhea" id="RHEA-COMP:14527"/>
        <dbReference type="Rhea" id="RHEA-COMP:17342"/>
        <dbReference type="ChEBI" id="CHEBI:43474"/>
        <dbReference type="ChEBI" id="CHEBI:57930"/>
        <dbReference type="ChEBI" id="CHEBI:140395"/>
        <dbReference type="EC" id="2.7.7.8"/>
    </reaction>
</comment>
<dbReference type="InterPro" id="IPR012162">
    <property type="entry name" value="PNPase"/>
</dbReference>
<dbReference type="InterPro" id="IPR036345">
    <property type="entry name" value="ExoRNase_PH_dom2_sf"/>
</dbReference>
<dbReference type="Pfam" id="PF00013">
    <property type="entry name" value="KH_1"/>
    <property type="match status" value="1"/>
</dbReference>
<keyword evidence="12" id="KW-1185">Reference proteome</keyword>
<dbReference type="NCBIfam" id="TIGR02696">
    <property type="entry name" value="pppGpp_PNP"/>
    <property type="match status" value="1"/>
</dbReference>
<dbReference type="PANTHER" id="PTHR11252">
    <property type="entry name" value="POLYRIBONUCLEOTIDE NUCLEOTIDYLTRANSFERASE"/>
    <property type="match status" value="1"/>
</dbReference>
<dbReference type="InterPro" id="IPR004087">
    <property type="entry name" value="KH_dom"/>
</dbReference>
<dbReference type="Gene3D" id="3.30.230.70">
    <property type="entry name" value="GHMP Kinase, N-terminal domain"/>
    <property type="match status" value="2"/>
</dbReference>
<evidence type="ECO:0000256" key="9">
    <source>
        <dbReference type="SAM" id="MobiDB-lite"/>
    </source>
</evidence>
<evidence type="ECO:0000313" key="11">
    <source>
        <dbReference type="EMBL" id="MFC3999415.1"/>
    </source>
</evidence>
<dbReference type="Pfam" id="PF03725">
    <property type="entry name" value="RNase_PH_C"/>
    <property type="match status" value="1"/>
</dbReference>
<dbReference type="InterPro" id="IPR004088">
    <property type="entry name" value="KH_dom_type_1"/>
</dbReference>
<dbReference type="EC" id="2.7.7.8" evidence="8"/>
<dbReference type="Gene3D" id="3.30.1370.10">
    <property type="entry name" value="K Homology domain, type 1"/>
    <property type="match status" value="1"/>
</dbReference>
<gene>
    <name evidence="8" type="primary">pnp</name>
    <name evidence="11" type="ORF">ACFOVU_26120</name>
</gene>
<comment type="caution">
    <text evidence="11">The sequence shown here is derived from an EMBL/GenBank/DDBJ whole genome shotgun (WGS) entry which is preliminary data.</text>
</comment>
<evidence type="ECO:0000259" key="10">
    <source>
        <dbReference type="PROSITE" id="PS50126"/>
    </source>
</evidence>
<evidence type="ECO:0000256" key="3">
    <source>
        <dbReference type="ARBA" id="ARBA00022679"/>
    </source>
</evidence>
<dbReference type="Pfam" id="PF03726">
    <property type="entry name" value="PNPase"/>
    <property type="match status" value="1"/>
</dbReference>
<evidence type="ECO:0000256" key="7">
    <source>
        <dbReference type="ARBA" id="ARBA00022884"/>
    </source>
</evidence>
<dbReference type="EMBL" id="JBHSBH010000015">
    <property type="protein sequence ID" value="MFC3999415.1"/>
    <property type="molecule type" value="Genomic_DNA"/>
</dbReference>
<dbReference type="PROSITE" id="PS50126">
    <property type="entry name" value="S1"/>
    <property type="match status" value="1"/>
</dbReference>
<evidence type="ECO:0000256" key="6">
    <source>
        <dbReference type="ARBA" id="ARBA00022842"/>
    </source>
</evidence>
<feature type="binding site" evidence="8">
    <location>
        <position position="515"/>
    </location>
    <ligand>
        <name>Mg(2+)</name>
        <dbReference type="ChEBI" id="CHEBI:18420"/>
    </ligand>
</feature>
<dbReference type="InterPro" id="IPR014069">
    <property type="entry name" value="GPSI/PNP"/>
</dbReference>
<evidence type="ECO:0000256" key="5">
    <source>
        <dbReference type="ARBA" id="ARBA00022723"/>
    </source>
</evidence>
<keyword evidence="3 8" id="KW-0808">Transferase</keyword>
<keyword evidence="4 8" id="KW-0548">Nucleotidyltransferase</keyword>
<comment type="similarity">
    <text evidence="1 8">Belongs to the polyribonucleotide nucleotidyltransferase family.</text>
</comment>
<protein>
    <recommendedName>
        <fullName evidence="8">Polyribonucleotide nucleotidyltransferase</fullName>
        <ecNumber evidence="8">2.7.7.8</ecNumber>
    </recommendedName>
    <alternativeName>
        <fullName evidence="8">Polynucleotide phosphorylase</fullName>
        <shortName evidence="8">PNPase</shortName>
    </alternativeName>
</protein>
<dbReference type="CDD" id="cd11364">
    <property type="entry name" value="RNase_PH_PNPase_2"/>
    <property type="match status" value="1"/>
</dbReference>
<dbReference type="SMART" id="SM00322">
    <property type="entry name" value="KH"/>
    <property type="match status" value="1"/>
</dbReference>
<dbReference type="SMART" id="SM00316">
    <property type="entry name" value="S1"/>
    <property type="match status" value="1"/>
</dbReference>
<feature type="domain" description="S1 motif" evidence="10">
    <location>
        <begin position="646"/>
        <end position="718"/>
    </location>
</feature>
<keyword evidence="2 8" id="KW-0963">Cytoplasm</keyword>
<dbReference type="InterPro" id="IPR015847">
    <property type="entry name" value="ExoRNase_PH_dom2"/>
</dbReference>
<dbReference type="Proteomes" id="UP001595847">
    <property type="component" value="Unassembled WGS sequence"/>
</dbReference>
<comment type="function">
    <text evidence="8">Involved in mRNA degradation. Catalyzes the phosphorolysis of single-stranded polyribonucleotides processively in the 3'- to 5'-direction.</text>
</comment>
<keyword evidence="5 8" id="KW-0479">Metal-binding</keyword>
<dbReference type="NCBIfam" id="NF008805">
    <property type="entry name" value="PRK11824.1"/>
    <property type="match status" value="1"/>
</dbReference>
<evidence type="ECO:0000256" key="2">
    <source>
        <dbReference type="ARBA" id="ARBA00022490"/>
    </source>
</evidence>
<evidence type="ECO:0000256" key="1">
    <source>
        <dbReference type="ARBA" id="ARBA00007404"/>
    </source>
</evidence>
<dbReference type="CDD" id="cd04472">
    <property type="entry name" value="S1_PNPase"/>
    <property type="match status" value="1"/>
</dbReference>